<dbReference type="EMBL" id="JBCLPP010000020">
    <property type="protein sequence ID" value="MEY8245615.1"/>
    <property type="molecule type" value="Genomic_DNA"/>
</dbReference>
<dbReference type="InterPro" id="IPR016181">
    <property type="entry name" value="Acyl_CoA_acyltransferase"/>
</dbReference>
<protein>
    <submittedName>
        <fullName evidence="2">GNAT family N-acetyltransferase</fullName>
    </submittedName>
</protein>
<dbReference type="Gene3D" id="3.40.630.30">
    <property type="match status" value="1"/>
</dbReference>
<gene>
    <name evidence="2" type="ORF">AAK873_08305</name>
</gene>
<sequence>MIETEQLILRPWKEDDAESLYKYASDSRVSELALWPCHTSAEMSRDVIRYIFAPNPYSFAIVLKTTGEPIGSIGLVPKEDEHHYTAEEEREVGYWIGYPYWGKGLTTEALYGLIEFCRDSLCLKSLMITTDTRNTASQRVAEKCGFELLENYMYDGTSGKAYRLCL</sequence>
<dbReference type="RefSeq" id="WP_121700154.1">
    <property type="nucleotide sequence ID" value="NZ_JBCLPP010000020.1"/>
</dbReference>
<dbReference type="InterPro" id="IPR000182">
    <property type="entry name" value="GNAT_dom"/>
</dbReference>
<dbReference type="PROSITE" id="PS51186">
    <property type="entry name" value="GNAT"/>
    <property type="match status" value="1"/>
</dbReference>
<dbReference type="InterPro" id="IPR051531">
    <property type="entry name" value="N-acetyltransferase"/>
</dbReference>
<dbReference type="PANTHER" id="PTHR43792:SF16">
    <property type="entry name" value="N-ACETYLTRANSFERASE DOMAIN-CONTAINING PROTEIN"/>
    <property type="match status" value="1"/>
</dbReference>
<name>A0ABV4CZF4_9BACT</name>
<dbReference type="Proteomes" id="UP001565200">
    <property type="component" value="Unassembled WGS sequence"/>
</dbReference>
<evidence type="ECO:0000313" key="3">
    <source>
        <dbReference type="Proteomes" id="UP001565200"/>
    </source>
</evidence>
<dbReference type="PANTHER" id="PTHR43792">
    <property type="entry name" value="GNAT FAMILY, PUTATIVE (AFU_ORTHOLOGUE AFUA_3G00765)-RELATED-RELATED"/>
    <property type="match status" value="1"/>
</dbReference>
<organism evidence="2 3">
    <name type="scientific">Heminiphilus faecis</name>
    <dbReference type="NCBI Taxonomy" id="2601703"/>
    <lineage>
        <taxon>Bacteria</taxon>
        <taxon>Pseudomonadati</taxon>
        <taxon>Bacteroidota</taxon>
        <taxon>Bacteroidia</taxon>
        <taxon>Bacteroidales</taxon>
        <taxon>Muribaculaceae</taxon>
        <taxon>Heminiphilus</taxon>
    </lineage>
</organism>
<comment type="caution">
    <text evidence="2">The sequence shown here is derived from an EMBL/GenBank/DDBJ whole genome shotgun (WGS) entry which is preliminary data.</text>
</comment>
<accession>A0ABV4CZF4</accession>
<keyword evidence="3" id="KW-1185">Reference proteome</keyword>
<proteinExistence type="predicted"/>
<evidence type="ECO:0000313" key="2">
    <source>
        <dbReference type="EMBL" id="MEY8245615.1"/>
    </source>
</evidence>
<evidence type="ECO:0000259" key="1">
    <source>
        <dbReference type="PROSITE" id="PS51186"/>
    </source>
</evidence>
<feature type="domain" description="N-acetyltransferase" evidence="1">
    <location>
        <begin position="7"/>
        <end position="166"/>
    </location>
</feature>
<reference evidence="2 3" key="1">
    <citation type="submission" date="2024-03" db="EMBL/GenBank/DDBJ databases">
        <title>Mouse gut bacterial collection (mGBC) of GemPharmatech.</title>
        <authorList>
            <person name="He Y."/>
            <person name="Dong L."/>
            <person name="Wu D."/>
            <person name="Gao X."/>
            <person name="Lin Z."/>
        </authorList>
    </citation>
    <scope>NUCLEOTIDE SEQUENCE [LARGE SCALE GENOMIC DNA]</scope>
    <source>
        <strain evidence="2 3">54-13</strain>
    </source>
</reference>
<dbReference type="Pfam" id="PF13302">
    <property type="entry name" value="Acetyltransf_3"/>
    <property type="match status" value="1"/>
</dbReference>
<dbReference type="SUPFAM" id="SSF55729">
    <property type="entry name" value="Acyl-CoA N-acyltransferases (Nat)"/>
    <property type="match status" value="1"/>
</dbReference>